<proteinExistence type="predicted"/>
<gene>
    <name evidence="1" type="ORF">B0H16DRAFT_1550140</name>
</gene>
<keyword evidence="2" id="KW-1185">Reference proteome</keyword>
<organism evidence="1 2">
    <name type="scientific">Mycena metata</name>
    <dbReference type="NCBI Taxonomy" id="1033252"/>
    <lineage>
        <taxon>Eukaryota</taxon>
        <taxon>Fungi</taxon>
        <taxon>Dikarya</taxon>
        <taxon>Basidiomycota</taxon>
        <taxon>Agaricomycotina</taxon>
        <taxon>Agaricomycetes</taxon>
        <taxon>Agaricomycetidae</taxon>
        <taxon>Agaricales</taxon>
        <taxon>Marasmiineae</taxon>
        <taxon>Mycenaceae</taxon>
        <taxon>Mycena</taxon>
    </lineage>
</organism>
<accession>A0AAD7N9F4</accession>
<evidence type="ECO:0000313" key="2">
    <source>
        <dbReference type="Proteomes" id="UP001215598"/>
    </source>
</evidence>
<name>A0AAD7N9F4_9AGAR</name>
<protein>
    <submittedName>
        <fullName evidence="1">Uncharacterized protein</fullName>
    </submittedName>
</protein>
<dbReference type="Proteomes" id="UP001215598">
    <property type="component" value="Unassembled WGS sequence"/>
</dbReference>
<evidence type="ECO:0000313" key="1">
    <source>
        <dbReference type="EMBL" id="KAJ7750273.1"/>
    </source>
</evidence>
<dbReference type="AlphaFoldDB" id="A0AAD7N9F4"/>
<sequence>MSSPLPSELEREIVEAVVRANYKNATVKLNLSLVAQRFHFWVDQVFYESVTIANHQEASKFLKLVDMKPAGFFATFVKALTIYNDSTNSETPASAILAVCTGVQLLKCWLWEVSILPAHLDQLLLRRLSMPLNLVVKSINTTEPAWLLTLTHLDVAVDVHEEDPDASSLADILRRLPRLTNLALHFWADRLHHAAATCTSFPRLRVLVIFTQIEDLAEHGALDPRIVLVPYTAAEHAETVQAARWGLPDFWTRAESIVDERRVGLGATAQPS</sequence>
<comment type="caution">
    <text evidence="1">The sequence shown here is derived from an EMBL/GenBank/DDBJ whole genome shotgun (WGS) entry which is preliminary data.</text>
</comment>
<reference evidence="1" key="1">
    <citation type="submission" date="2023-03" db="EMBL/GenBank/DDBJ databases">
        <title>Massive genome expansion in bonnet fungi (Mycena s.s.) driven by repeated elements and novel gene families across ecological guilds.</title>
        <authorList>
            <consortium name="Lawrence Berkeley National Laboratory"/>
            <person name="Harder C.B."/>
            <person name="Miyauchi S."/>
            <person name="Viragh M."/>
            <person name="Kuo A."/>
            <person name="Thoen E."/>
            <person name="Andreopoulos B."/>
            <person name="Lu D."/>
            <person name="Skrede I."/>
            <person name="Drula E."/>
            <person name="Henrissat B."/>
            <person name="Morin E."/>
            <person name="Kohler A."/>
            <person name="Barry K."/>
            <person name="LaButti K."/>
            <person name="Morin E."/>
            <person name="Salamov A."/>
            <person name="Lipzen A."/>
            <person name="Mereny Z."/>
            <person name="Hegedus B."/>
            <person name="Baldrian P."/>
            <person name="Stursova M."/>
            <person name="Weitz H."/>
            <person name="Taylor A."/>
            <person name="Grigoriev I.V."/>
            <person name="Nagy L.G."/>
            <person name="Martin F."/>
            <person name="Kauserud H."/>
        </authorList>
    </citation>
    <scope>NUCLEOTIDE SEQUENCE</scope>
    <source>
        <strain evidence="1">CBHHK182m</strain>
    </source>
</reference>
<dbReference type="EMBL" id="JARKIB010000066">
    <property type="protein sequence ID" value="KAJ7750273.1"/>
    <property type="molecule type" value="Genomic_DNA"/>
</dbReference>